<keyword evidence="3" id="KW-1185">Reference proteome</keyword>
<evidence type="ECO:0000313" key="2">
    <source>
        <dbReference type="EMBL" id="PGH57009.1"/>
    </source>
</evidence>
<dbReference type="Pfam" id="PF11162">
    <property type="entry name" value="DUF2946"/>
    <property type="match status" value="1"/>
</dbReference>
<sequence>MARRQTARNPHASLRTGAPAGTVGLRRALAGWLAVLALLIQVAVPDLAMAARAQAGLPAGFLTAPTAADHCGGTPSDAQDSEGLAGGDHGGGPHDGSGHPVMDHDSLCAFCLALGTHGLLPSSAMVRPQAVHRMPVAAPVAAGIRPDDHFLTCLNPRAPPV</sequence>
<dbReference type="OrthoDB" id="8246296at2"/>
<dbReference type="RefSeq" id="WP_098736460.1">
    <property type="nucleotide sequence ID" value="NZ_PDKW01000040.1"/>
</dbReference>
<reference evidence="3" key="1">
    <citation type="submission" date="2017-10" db="EMBL/GenBank/DDBJ databases">
        <authorList>
            <person name="Kravchenko I.K."/>
            <person name="Grouzdev D.S."/>
        </authorList>
    </citation>
    <scope>NUCLEOTIDE SEQUENCE [LARGE SCALE GENOMIC DNA]</scope>
    <source>
        <strain evidence="3">B2</strain>
    </source>
</reference>
<organism evidence="2 3">
    <name type="scientific">Azospirillum palustre</name>
    <dbReference type="NCBI Taxonomy" id="2044885"/>
    <lineage>
        <taxon>Bacteria</taxon>
        <taxon>Pseudomonadati</taxon>
        <taxon>Pseudomonadota</taxon>
        <taxon>Alphaproteobacteria</taxon>
        <taxon>Rhodospirillales</taxon>
        <taxon>Azospirillaceae</taxon>
        <taxon>Azospirillum</taxon>
    </lineage>
</organism>
<dbReference type="AlphaFoldDB" id="A0A2B8BH09"/>
<evidence type="ECO:0008006" key="4">
    <source>
        <dbReference type="Google" id="ProtNLM"/>
    </source>
</evidence>
<evidence type="ECO:0000313" key="3">
    <source>
        <dbReference type="Proteomes" id="UP000225379"/>
    </source>
</evidence>
<gene>
    <name evidence="2" type="ORF">CRT60_10935</name>
</gene>
<proteinExistence type="predicted"/>
<comment type="caution">
    <text evidence="2">The sequence shown here is derived from an EMBL/GenBank/DDBJ whole genome shotgun (WGS) entry which is preliminary data.</text>
</comment>
<dbReference type="Proteomes" id="UP000225379">
    <property type="component" value="Unassembled WGS sequence"/>
</dbReference>
<dbReference type="EMBL" id="PDKW01000040">
    <property type="protein sequence ID" value="PGH57009.1"/>
    <property type="molecule type" value="Genomic_DNA"/>
</dbReference>
<protein>
    <recommendedName>
        <fullName evidence="4">DUF2946 domain-containing protein</fullName>
    </recommendedName>
</protein>
<dbReference type="InterPro" id="IPR021333">
    <property type="entry name" value="DUF2946"/>
</dbReference>
<feature type="compositionally biased region" description="Gly residues" evidence="1">
    <location>
        <begin position="84"/>
        <end position="95"/>
    </location>
</feature>
<name>A0A2B8BH09_9PROT</name>
<accession>A0A2B8BH09</accession>
<evidence type="ECO:0000256" key="1">
    <source>
        <dbReference type="SAM" id="MobiDB-lite"/>
    </source>
</evidence>
<feature type="region of interest" description="Disordered" evidence="1">
    <location>
        <begin position="70"/>
        <end position="99"/>
    </location>
</feature>